<dbReference type="AlphaFoldDB" id="A0A1M5QS70"/>
<reference evidence="6 7" key="1">
    <citation type="submission" date="2016-11" db="EMBL/GenBank/DDBJ databases">
        <authorList>
            <person name="Jaros S."/>
            <person name="Januszkiewicz K."/>
            <person name="Wedrychowicz H."/>
        </authorList>
    </citation>
    <scope>NUCLEOTIDE SEQUENCE [LARGE SCALE GENOMIC DNA]</scope>
    <source>
        <strain evidence="6 7">CGMCC 1.7049</strain>
    </source>
</reference>
<dbReference type="InterPro" id="IPR051171">
    <property type="entry name" value="CaCA"/>
</dbReference>
<evidence type="ECO:0000256" key="1">
    <source>
        <dbReference type="ARBA" id="ARBA00022729"/>
    </source>
</evidence>
<feature type="domain" description="Calx-beta" evidence="5">
    <location>
        <begin position="28"/>
        <end position="131"/>
    </location>
</feature>
<evidence type="ECO:0000313" key="7">
    <source>
        <dbReference type="Proteomes" id="UP000199758"/>
    </source>
</evidence>
<keyword evidence="1" id="KW-0732">Signal</keyword>
<evidence type="ECO:0000256" key="4">
    <source>
        <dbReference type="ARBA" id="ARBA00023065"/>
    </source>
</evidence>
<keyword evidence="7" id="KW-1185">Reference proteome</keyword>
<organism evidence="6 7">
    <name type="scientific">Hydrocarboniphaga daqingensis</name>
    <dbReference type="NCBI Taxonomy" id="490188"/>
    <lineage>
        <taxon>Bacteria</taxon>
        <taxon>Pseudomonadati</taxon>
        <taxon>Pseudomonadota</taxon>
        <taxon>Gammaproteobacteria</taxon>
        <taxon>Nevskiales</taxon>
        <taxon>Nevskiaceae</taxon>
        <taxon>Hydrocarboniphaga</taxon>
    </lineage>
</organism>
<evidence type="ECO:0000256" key="3">
    <source>
        <dbReference type="ARBA" id="ARBA00022837"/>
    </source>
</evidence>
<dbReference type="RefSeq" id="WP_281249929.1">
    <property type="nucleotide sequence ID" value="NZ_FQWZ01000006.1"/>
</dbReference>
<dbReference type="EMBL" id="FQWZ01000006">
    <property type="protein sequence ID" value="SHH16589.1"/>
    <property type="molecule type" value="Genomic_DNA"/>
</dbReference>
<keyword evidence="4" id="KW-0813">Transport</keyword>
<gene>
    <name evidence="6" type="ORF">SAMN04488068_2781</name>
</gene>
<dbReference type="SMART" id="SM00237">
    <property type="entry name" value="Calx_beta"/>
    <property type="match status" value="2"/>
</dbReference>
<dbReference type="GO" id="GO:0030001">
    <property type="term" value="P:metal ion transport"/>
    <property type="evidence" value="ECO:0007669"/>
    <property type="project" value="TreeGrafter"/>
</dbReference>
<proteinExistence type="predicted"/>
<protein>
    <submittedName>
        <fullName evidence="6">Calx-beta domain-containing protein</fullName>
    </submittedName>
</protein>
<keyword evidence="2" id="KW-0677">Repeat</keyword>
<dbReference type="STRING" id="490188.SAMN04488068_2781"/>
<dbReference type="Gene3D" id="2.60.40.2030">
    <property type="match status" value="3"/>
</dbReference>
<dbReference type="InterPro" id="IPR038081">
    <property type="entry name" value="CalX-like_sf"/>
</dbReference>
<dbReference type="Proteomes" id="UP000199758">
    <property type="component" value="Unassembled WGS sequence"/>
</dbReference>
<accession>A0A1M5QS70</accession>
<name>A0A1M5QS70_9GAMM</name>
<evidence type="ECO:0000313" key="6">
    <source>
        <dbReference type="EMBL" id="SHH16589.1"/>
    </source>
</evidence>
<dbReference type="InterPro" id="IPR003644">
    <property type="entry name" value="Calx_beta"/>
</dbReference>
<dbReference type="GO" id="GO:0016020">
    <property type="term" value="C:membrane"/>
    <property type="evidence" value="ECO:0007669"/>
    <property type="project" value="InterPro"/>
</dbReference>
<evidence type="ECO:0000256" key="2">
    <source>
        <dbReference type="ARBA" id="ARBA00022737"/>
    </source>
</evidence>
<feature type="domain" description="Calx-beta" evidence="5">
    <location>
        <begin position="145"/>
        <end position="246"/>
    </location>
</feature>
<keyword evidence="3" id="KW-0106">Calcium</keyword>
<dbReference type="PANTHER" id="PTHR11878:SF65">
    <property type="entry name" value="NA_CA-EXCHANGE PROTEIN, ISOFORM G"/>
    <property type="match status" value="1"/>
</dbReference>
<sequence length="267" mass="25919">DTLAESTETLQLRLSAATGATLGASSIATVSITDDDTVSSAGALSFTSTALSASESVGNAVVTVRRSGGSLGAVSVAYASANGTAMAASDYAAASGTLNWADGDAANQTFSVPISNDATAEANETITLSLSSPGGGATLGSAKTATLTIADDDGSPGSIALSSASYAITEGTGAITITLQRTGGSTGAASINYVTANGTATAGNDYAAKSGTVTWANGDAANKSFTISVSNDTLTEPAETFQVRLSAPVTAALGATSTATVTINDND</sequence>
<dbReference type="PANTHER" id="PTHR11878">
    <property type="entry name" value="SODIUM/CALCIUM EXCHANGER"/>
    <property type="match status" value="1"/>
</dbReference>
<feature type="non-terminal residue" evidence="6">
    <location>
        <position position="1"/>
    </location>
</feature>
<dbReference type="GO" id="GO:0007154">
    <property type="term" value="P:cell communication"/>
    <property type="evidence" value="ECO:0007669"/>
    <property type="project" value="InterPro"/>
</dbReference>
<keyword evidence="4" id="KW-0406">Ion transport</keyword>
<dbReference type="SUPFAM" id="SSF141072">
    <property type="entry name" value="CalX-like"/>
    <property type="match status" value="3"/>
</dbReference>
<evidence type="ECO:0000259" key="5">
    <source>
        <dbReference type="SMART" id="SM00237"/>
    </source>
</evidence>
<dbReference type="Pfam" id="PF03160">
    <property type="entry name" value="Calx-beta"/>
    <property type="match status" value="1"/>
</dbReference>